<dbReference type="EMBL" id="JAUTXU010000018">
    <property type="protein sequence ID" value="KAK3721298.1"/>
    <property type="molecule type" value="Genomic_DNA"/>
</dbReference>
<comment type="caution">
    <text evidence="1">The sequence shown here is derived from an EMBL/GenBank/DDBJ whole genome shotgun (WGS) entry which is preliminary data.</text>
</comment>
<name>A0ACC3NQQ9_9PEZI</name>
<evidence type="ECO:0000313" key="2">
    <source>
        <dbReference type="Proteomes" id="UP001281147"/>
    </source>
</evidence>
<proteinExistence type="predicted"/>
<reference evidence="1" key="1">
    <citation type="submission" date="2023-07" db="EMBL/GenBank/DDBJ databases">
        <title>Black Yeasts Isolated from many extreme environments.</title>
        <authorList>
            <person name="Coleine C."/>
            <person name="Stajich J.E."/>
            <person name="Selbmann L."/>
        </authorList>
    </citation>
    <scope>NUCLEOTIDE SEQUENCE</scope>
    <source>
        <strain evidence="1">CCFEE 5714</strain>
    </source>
</reference>
<sequence>MDHTLRCNSLKCRTRLEDRAVVTTCSHIFCVNCSKTLGLANPDGNARVCPACETHLANPDDAVLTQLNPTEDYKTSVLSGLTPTIIMECAGRGMSFYIYQTTQEIIYQEYLARSLTDKYSTLSTQMDKVIHDANSEITNLRDKLENMHLEQKQLETKNQELATAYREKAKKQQQLHSLYQKLKNQQLEAGMEVAADYDADHVLQNAATGAFNVSNHRNGPPLRSRAESNGSGGNGARRIKPNVWNAQPQNNRSGFQSSRSAPVPMTPSGHRTQLPPPLYGHRGVNNIAGGENLRQGTPYRQTLNVLDPNVYGNSNNAGYGGMNAGVKVGRAHNGPVGHNGIGGGRTHNVNGLHIR</sequence>
<organism evidence="1 2">
    <name type="scientific">Vermiconidia calcicola</name>
    <dbReference type="NCBI Taxonomy" id="1690605"/>
    <lineage>
        <taxon>Eukaryota</taxon>
        <taxon>Fungi</taxon>
        <taxon>Dikarya</taxon>
        <taxon>Ascomycota</taxon>
        <taxon>Pezizomycotina</taxon>
        <taxon>Dothideomycetes</taxon>
        <taxon>Dothideomycetidae</taxon>
        <taxon>Mycosphaerellales</taxon>
        <taxon>Extremaceae</taxon>
        <taxon>Vermiconidia</taxon>
    </lineage>
</organism>
<dbReference type="Proteomes" id="UP001281147">
    <property type="component" value="Unassembled WGS sequence"/>
</dbReference>
<gene>
    <name evidence="1" type="ORF">LTR37_003174</name>
</gene>
<keyword evidence="2" id="KW-1185">Reference proteome</keyword>
<accession>A0ACC3NQQ9</accession>
<evidence type="ECO:0000313" key="1">
    <source>
        <dbReference type="EMBL" id="KAK3721298.1"/>
    </source>
</evidence>
<protein>
    <submittedName>
        <fullName evidence="1">Uncharacterized protein</fullName>
    </submittedName>
</protein>